<protein>
    <submittedName>
        <fullName evidence="3">Uncharacterized protein</fullName>
    </submittedName>
</protein>
<name>A0ABM3RQE5_SPIOL</name>
<sequence>MSKLPPQEKGVISTKELLTQMVNQKLKGIGGGAPARKGEKGSAGPKRKAEDKDASMAGKRPKVKAGIRRPKREDLPEKSSDSPVEVVPMAVTPLRQHPPTEGLAKRGDARGGAGPSKRAASPTPVEVLDGEDDQPSAQAAQNPEAHRPPHVEGDDPGGSGR</sequence>
<feature type="compositionally biased region" description="Basic residues" evidence="1">
    <location>
        <begin position="59"/>
        <end position="70"/>
    </location>
</feature>
<evidence type="ECO:0000313" key="2">
    <source>
        <dbReference type="Proteomes" id="UP000813463"/>
    </source>
</evidence>
<proteinExistence type="predicted"/>
<evidence type="ECO:0000313" key="3">
    <source>
        <dbReference type="RefSeq" id="XP_056697834.1"/>
    </source>
</evidence>
<reference evidence="3" key="2">
    <citation type="submission" date="2025-08" db="UniProtKB">
        <authorList>
            <consortium name="RefSeq"/>
        </authorList>
    </citation>
    <scope>IDENTIFICATION</scope>
    <source>
        <tissue evidence="3">Leaf</tissue>
    </source>
</reference>
<dbReference type="GeneID" id="130471622"/>
<dbReference type="RefSeq" id="XP_056697834.1">
    <property type="nucleotide sequence ID" value="XM_056841856.1"/>
</dbReference>
<feature type="compositionally biased region" description="Basic and acidic residues" evidence="1">
    <location>
        <begin position="144"/>
        <end position="153"/>
    </location>
</feature>
<gene>
    <name evidence="3" type="primary">LOC130471622</name>
</gene>
<organism evidence="2 3">
    <name type="scientific">Spinacia oleracea</name>
    <name type="common">Spinach</name>
    <dbReference type="NCBI Taxonomy" id="3562"/>
    <lineage>
        <taxon>Eukaryota</taxon>
        <taxon>Viridiplantae</taxon>
        <taxon>Streptophyta</taxon>
        <taxon>Embryophyta</taxon>
        <taxon>Tracheophyta</taxon>
        <taxon>Spermatophyta</taxon>
        <taxon>Magnoliopsida</taxon>
        <taxon>eudicotyledons</taxon>
        <taxon>Gunneridae</taxon>
        <taxon>Pentapetalae</taxon>
        <taxon>Caryophyllales</taxon>
        <taxon>Chenopodiaceae</taxon>
        <taxon>Chenopodioideae</taxon>
        <taxon>Anserineae</taxon>
        <taxon>Spinacia</taxon>
    </lineage>
</organism>
<reference evidence="2" key="1">
    <citation type="journal article" date="2021" name="Nat. Commun.">
        <title>Genomic analyses provide insights into spinach domestication and the genetic basis of agronomic traits.</title>
        <authorList>
            <person name="Cai X."/>
            <person name="Sun X."/>
            <person name="Xu C."/>
            <person name="Sun H."/>
            <person name="Wang X."/>
            <person name="Ge C."/>
            <person name="Zhang Z."/>
            <person name="Wang Q."/>
            <person name="Fei Z."/>
            <person name="Jiao C."/>
            <person name="Wang Q."/>
        </authorList>
    </citation>
    <scope>NUCLEOTIDE SEQUENCE [LARGE SCALE GENOMIC DNA]</scope>
    <source>
        <strain evidence="2">cv. Varoflay</strain>
    </source>
</reference>
<feature type="region of interest" description="Disordered" evidence="1">
    <location>
        <begin position="23"/>
        <end position="161"/>
    </location>
</feature>
<feature type="compositionally biased region" description="Basic and acidic residues" evidence="1">
    <location>
        <begin position="71"/>
        <end position="80"/>
    </location>
</feature>
<evidence type="ECO:0000256" key="1">
    <source>
        <dbReference type="SAM" id="MobiDB-lite"/>
    </source>
</evidence>
<dbReference type="Proteomes" id="UP000813463">
    <property type="component" value="Chromosome 4"/>
</dbReference>
<accession>A0ABM3RQE5</accession>
<keyword evidence="2" id="KW-1185">Reference proteome</keyword>